<feature type="domain" description="PROP1-like PPR" evidence="4">
    <location>
        <begin position="423"/>
        <end position="519"/>
    </location>
</feature>
<feature type="repeat" description="PPR" evidence="2">
    <location>
        <begin position="176"/>
        <end position="210"/>
    </location>
</feature>
<keyword evidence="1" id="KW-0677">Repeat</keyword>
<feature type="repeat" description="PPR" evidence="2">
    <location>
        <begin position="436"/>
        <end position="470"/>
    </location>
</feature>
<feature type="domain" description="PROP1-like PPR" evidence="4">
    <location>
        <begin position="182"/>
        <end position="326"/>
    </location>
</feature>
<dbReference type="InterPro" id="IPR053303">
    <property type="entry name" value="Chloroplast_PPR"/>
</dbReference>
<sequence>MDSLACPRALPIRSCREPGQPCRPRASLDPKKSNQLAQPAVSRLTSGPTRKLRSQLLHSKQSPQNSLSTPSSSKISDSLVSALRERLAEEAERDQQAAVEADRKDVLGRLWHKEFLRAAADLKASKHALHYVQLLPSRFTDARVYNMVVTACIAARDLPAALEAAEHLRASGRQLDTILYTNLITACAAAADAGQAFQLYEEMKAAGVETERQVYGALIHACSQEIQHMRPVNRRLQLVLLERAASIFDDMEKAHIMPDSVIWNAFIAAAGRAGQLQRAFDALTRMQASGLKPNVHTYSSLIDACSRAAEQDLAIRVYHKAMRDGVHHNLLVYTAAISACRSPQGADLKTAMQIYKDLRRNGVQADSKLYAVLMNVASASRQPQVARDLHTEMQASGLRPSRETVSALILVHLENGDFEGAKRVFQGAHASSLQPHMHAFNALINSCASNHRFGDAVSFVKELVGSGLTPDNYTYAAILNCCQRANEAELAFSVLRAMKQSGIAMDEATCFIMLRLCYNQQQLEDQREGSSTSGSLGYPASGIYSAAGKVLLEALAPGSASLGAIDVQQDSANWRSRGLAVYRDYLSCGNSPPLRLLDRLIASLRLPFTPGPLTSAEQELPRLVGVGSLNHETGGAVLEVRVQGAVQSFDIRALAIVDEAVAMGVLPNLPVFRSTEAELIIDLKRMPAAVAEVYLLALLRNLHRACDPRQQASPGFKLLVPPYDHEKVLFPSYASHDHQGLNRHQDAAAKLASDLFQGMQMPDSGEELLGAATTGLGVAAMLKRVLLKADVDPASGTLTIRPEEAVKWLRLTRGAGHTSTRRAGPPGRFDKGIEGQRIRIRLGMEAGGVISPRPRF</sequence>
<proteinExistence type="predicted"/>
<dbReference type="PANTHER" id="PTHR47935:SF1">
    <property type="entry name" value="PENTATRICOPEPTIDE REPEAT-CONTAINING PROTEIN MRL1, CHLOROPLASTIC"/>
    <property type="match status" value="1"/>
</dbReference>
<dbReference type="InterPro" id="IPR033443">
    <property type="entry name" value="PROP1-like_PPR_dom"/>
</dbReference>
<comment type="caution">
    <text evidence="5">The sequence shown here is derived from an EMBL/GenBank/DDBJ whole genome shotgun (WGS) entry which is preliminary data.</text>
</comment>
<feature type="repeat" description="PPR" evidence="2">
    <location>
        <begin position="366"/>
        <end position="400"/>
    </location>
</feature>
<reference evidence="5 6" key="1">
    <citation type="journal article" date="2024" name="Nat. Commun.">
        <title>Phylogenomics reveals the evolutionary origins of lichenization in chlorophyte algae.</title>
        <authorList>
            <person name="Puginier C."/>
            <person name="Libourel C."/>
            <person name="Otte J."/>
            <person name="Skaloud P."/>
            <person name="Haon M."/>
            <person name="Grisel S."/>
            <person name="Petersen M."/>
            <person name="Berrin J.G."/>
            <person name="Delaux P.M."/>
            <person name="Dal Grande F."/>
            <person name="Keller J."/>
        </authorList>
    </citation>
    <scope>NUCLEOTIDE SEQUENCE [LARGE SCALE GENOMIC DNA]</scope>
    <source>
        <strain evidence="5 6">SAG 2523</strain>
    </source>
</reference>
<feature type="compositionally biased region" description="Polar residues" evidence="3">
    <location>
        <begin position="33"/>
        <end position="48"/>
    </location>
</feature>
<dbReference type="PROSITE" id="PS51375">
    <property type="entry name" value="PPR"/>
    <property type="match status" value="6"/>
</dbReference>
<evidence type="ECO:0000313" key="5">
    <source>
        <dbReference type="EMBL" id="KAK9866117.1"/>
    </source>
</evidence>
<gene>
    <name evidence="5" type="ORF">WJX84_009157</name>
</gene>
<feature type="compositionally biased region" description="Low complexity" evidence="3">
    <location>
        <begin position="61"/>
        <end position="73"/>
    </location>
</feature>
<dbReference type="Proteomes" id="UP001485043">
    <property type="component" value="Unassembled WGS sequence"/>
</dbReference>
<evidence type="ECO:0000313" key="6">
    <source>
        <dbReference type="Proteomes" id="UP001485043"/>
    </source>
</evidence>
<keyword evidence="6" id="KW-1185">Reference proteome</keyword>
<feature type="repeat" description="PPR" evidence="2">
    <location>
        <begin position="259"/>
        <end position="293"/>
    </location>
</feature>
<protein>
    <recommendedName>
        <fullName evidence="4">PROP1-like PPR domain-containing protein</fullName>
    </recommendedName>
</protein>
<evidence type="ECO:0000256" key="3">
    <source>
        <dbReference type="SAM" id="MobiDB-lite"/>
    </source>
</evidence>
<feature type="region of interest" description="Disordered" evidence="3">
    <location>
        <begin position="15"/>
        <end position="76"/>
    </location>
</feature>
<dbReference type="EMBL" id="JALJOV010000188">
    <property type="protein sequence ID" value="KAK9866117.1"/>
    <property type="molecule type" value="Genomic_DNA"/>
</dbReference>
<feature type="repeat" description="PPR" evidence="2">
    <location>
        <begin position="471"/>
        <end position="505"/>
    </location>
</feature>
<dbReference type="Gene3D" id="1.25.40.10">
    <property type="entry name" value="Tetratricopeptide repeat domain"/>
    <property type="match status" value="3"/>
</dbReference>
<dbReference type="PANTHER" id="PTHR47935">
    <property type="entry name" value="PENTATRICOPEPTIDE REPEAT-CONTAINING PROTEIN MRL1, CHLOROPLASTIC"/>
    <property type="match status" value="1"/>
</dbReference>
<evidence type="ECO:0000259" key="4">
    <source>
        <dbReference type="Pfam" id="PF17177"/>
    </source>
</evidence>
<dbReference type="AlphaFoldDB" id="A0AAW1TBM8"/>
<name>A0AAW1TBM8_9CHLO</name>
<dbReference type="InterPro" id="IPR002885">
    <property type="entry name" value="PPR_rpt"/>
</dbReference>
<feature type="repeat" description="PPR" evidence="2">
    <location>
        <begin position="294"/>
        <end position="328"/>
    </location>
</feature>
<evidence type="ECO:0000256" key="2">
    <source>
        <dbReference type="PROSITE-ProRule" id="PRU00708"/>
    </source>
</evidence>
<dbReference type="InterPro" id="IPR011990">
    <property type="entry name" value="TPR-like_helical_dom_sf"/>
</dbReference>
<dbReference type="NCBIfam" id="TIGR00756">
    <property type="entry name" value="PPR"/>
    <property type="match status" value="3"/>
</dbReference>
<accession>A0AAW1TBM8</accession>
<dbReference type="Pfam" id="PF17177">
    <property type="entry name" value="PPR_long"/>
    <property type="match status" value="2"/>
</dbReference>
<organism evidence="5 6">
    <name type="scientific">Apatococcus fuscideae</name>
    <dbReference type="NCBI Taxonomy" id="2026836"/>
    <lineage>
        <taxon>Eukaryota</taxon>
        <taxon>Viridiplantae</taxon>
        <taxon>Chlorophyta</taxon>
        <taxon>core chlorophytes</taxon>
        <taxon>Trebouxiophyceae</taxon>
        <taxon>Chlorellales</taxon>
        <taxon>Chlorellaceae</taxon>
        <taxon>Apatococcus</taxon>
    </lineage>
</organism>
<evidence type="ECO:0000256" key="1">
    <source>
        <dbReference type="ARBA" id="ARBA00022737"/>
    </source>
</evidence>